<dbReference type="EMBL" id="PTIZ01000003">
    <property type="protein sequence ID" value="PPK76530.1"/>
    <property type="molecule type" value="Genomic_DNA"/>
</dbReference>
<evidence type="ECO:0000313" key="3">
    <source>
        <dbReference type="Proteomes" id="UP000240010"/>
    </source>
</evidence>
<sequence>MPRRARVRHAGVPQHVIQRGNNRAACFFADEDYQSYLDSLLEGATRYGCNIHAYVLMTNHVHLLVTPEADESLSCMMRYLGSRYVQYVNHVYRRSGTLWEGRYKSSLIDSEGYLLTCYRYIELNPVRAGMVENVSGYRWSSYGAHALGQADKLIQDHSCYLALGATDELRHAAYQSLFRHQMDEASLKAIRESVNSGTALGSERFKDEIEATLARSVRLGTPGRPRKKRIDDVTRQCDLSLMRK</sequence>
<gene>
    <name evidence="2" type="ORF">B0F87_103137</name>
</gene>
<evidence type="ECO:0000259" key="1">
    <source>
        <dbReference type="SMART" id="SM01321"/>
    </source>
</evidence>
<dbReference type="Pfam" id="PF01797">
    <property type="entry name" value="Y1_Tnp"/>
    <property type="match status" value="1"/>
</dbReference>
<dbReference type="GO" id="GO:0003677">
    <property type="term" value="F:DNA binding"/>
    <property type="evidence" value="ECO:0007669"/>
    <property type="project" value="InterPro"/>
</dbReference>
<dbReference type="Proteomes" id="UP000240010">
    <property type="component" value="Unassembled WGS sequence"/>
</dbReference>
<dbReference type="GO" id="GO:0004803">
    <property type="term" value="F:transposase activity"/>
    <property type="evidence" value="ECO:0007669"/>
    <property type="project" value="InterPro"/>
</dbReference>
<dbReference type="Gene3D" id="3.30.70.1290">
    <property type="entry name" value="Transposase IS200-like"/>
    <property type="match status" value="1"/>
</dbReference>
<dbReference type="SUPFAM" id="SSF143422">
    <property type="entry name" value="Transposase IS200-like"/>
    <property type="match status" value="1"/>
</dbReference>
<dbReference type="PANTHER" id="PTHR34322:SF2">
    <property type="entry name" value="TRANSPOSASE IS200-LIKE DOMAIN-CONTAINING PROTEIN"/>
    <property type="match status" value="1"/>
</dbReference>
<evidence type="ECO:0000313" key="2">
    <source>
        <dbReference type="EMBL" id="PPK76530.1"/>
    </source>
</evidence>
<reference evidence="2 3" key="1">
    <citation type="submission" date="2018-02" db="EMBL/GenBank/DDBJ databases">
        <title>Subsurface microbial communities from deep shales in Ohio and West Virginia, USA.</title>
        <authorList>
            <person name="Wrighton K."/>
        </authorList>
    </citation>
    <scope>NUCLEOTIDE SEQUENCE [LARGE SCALE GENOMIC DNA]</scope>
    <source>
        <strain evidence="2 3">OWC-DMM</strain>
    </source>
</reference>
<dbReference type="InterPro" id="IPR036515">
    <property type="entry name" value="Transposase_17_sf"/>
</dbReference>
<proteinExistence type="predicted"/>
<accession>A0A2S6HGF6</accession>
<protein>
    <submittedName>
        <fullName evidence="2">Putative transposase</fullName>
    </submittedName>
</protein>
<comment type="caution">
    <text evidence="2">The sequence shown here is derived from an EMBL/GenBank/DDBJ whole genome shotgun (WGS) entry which is preliminary data.</text>
</comment>
<dbReference type="SMART" id="SM01321">
    <property type="entry name" value="Y1_Tnp"/>
    <property type="match status" value="1"/>
</dbReference>
<organism evidence="2 3">
    <name type="scientific">Methylobacter tundripaludum</name>
    <dbReference type="NCBI Taxonomy" id="173365"/>
    <lineage>
        <taxon>Bacteria</taxon>
        <taxon>Pseudomonadati</taxon>
        <taxon>Pseudomonadota</taxon>
        <taxon>Gammaproteobacteria</taxon>
        <taxon>Methylococcales</taxon>
        <taxon>Methylococcaceae</taxon>
        <taxon>Methylobacter</taxon>
    </lineage>
</organism>
<name>A0A2S6HGF6_9GAMM</name>
<feature type="domain" description="Transposase IS200-like" evidence="1">
    <location>
        <begin position="9"/>
        <end position="124"/>
    </location>
</feature>
<dbReference type="InterPro" id="IPR002686">
    <property type="entry name" value="Transposase_17"/>
</dbReference>
<dbReference type="AlphaFoldDB" id="A0A2S6HGF6"/>
<dbReference type="GO" id="GO:0006313">
    <property type="term" value="P:DNA transposition"/>
    <property type="evidence" value="ECO:0007669"/>
    <property type="project" value="InterPro"/>
</dbReference>
<dbReference type="PANTHER" id="PTHR34322">
    <property type="entry name" value="TRANSPOSASE, Y1_TNP DOMAIN-CONTAINING"/>
    <property type="match status" value="1"/>
</dbReference>